<dbReference type="Proteomes" id="UP000279959">
    <property type="component" value="Chromosome"/>
</dbReference>
<name>A0A494W4G7_9SPHN</name>
<sequence length="263" mass="29126">MPALPFMLLPHPLPTIATGNERSEKPAVHLAQFKHIGMTWRSAGAGALWIRGDFGQDRLVDFIGVLQANAQPGTTIRVRLGTTQAQVDGSAPYDSGALPFISPAISREDGLYHAHLEIPSPVTARWWRIDIGGHTGDFEAAKAIIGQKVTSGRYYDKNFEFGVQDLGDLDYGRWGVPAEDEGLIFRTVTFKLPWVVNSEFESGWRPLIEKVGKRQPIFLCFDPQATAYRQSKTYFGTFRDTPFATGGVKPGTFAMEYGLLSYI</sequence>
<gene>
    <name evidence="1" type="ORF">SAMIE_1015690</name>
</gene>
<evidence type="ECO:0000313" key="1">
    <source>
        <dbReference type="EMBL" id="BBD98068.1"/>
    </source>
</evidence>
<organism evidence="1 2">
    <name type="scientific">Sphingobium amiense</name>
    <dbReference type="NCBI Taxonomy" id="135719"/>
    <lineage>
        <taxon>Bacteria</taxon>
        <taxon>Pseudomonadati</taxon>
        <taxon>Pseudomonadota</taxon>
        <taxon>Alphaproteobacteria</taxon>
        <taxon>Sphingomonadales</taxon>
        <taxon>Sphingomonadaceae</taxon>
        <taxon>Sphingobium</taxon>
    </lineage>
</organism>
<evidence type="ECO:0000313" key="2">
    <source>
        <dbReference type="Proteomes" id="UP000279959"/>
    </source>
</evidence>
<dbReference type="KEGG" id="sami:SAMIE_1015690"/>
<dbReference type="RefSeq" id="WP_145988120.1">
    <property type="nucleotide sequence ID" value="NZ_AP018664.1"/>
</dbReference>
<proteinExistence type="predicted"/>
<dbReference type="EMBL" id="AP018664">
    <property type="protein sequence ID" value="BBD98068.1"/>
    <property type="molecule type" value="Genomic_DNA"/>
</dbReference>
<reference evidence="1 2" key="1">
    <citation type="submission" date="2018-05" db="EMBL/GenBank/DDBJ databases">
        <title>Complete Genome Sequence of the Nonylphenol-Degrading Bacterium Sphingobium amiense DSM 16289T.</title>
        <authorList>
            <person name="Ootsuka M."/>
            <person name="Nishizawa T."/>
            <person name="Ohta H."/>
        </authorList>
    </citation>
    <scope>NUCLEOTIDE SEQUENCE [LARGE SCALE GENOMIC DNA]</scope>
    <source>
        <strain evidence="1 2">DSM 16289</strain>
    </source>
</reference>
<accession>A0A494W4G7</accession>
<keyword evidence="2" id="KW-1185">Reference proteome</keyword>
<dbReference type="AlphaFoldDB" id="A0A494W4G7"/>
<protein>
    <submittedName>
        <fullName evidence="1">Uncharacterized protein</fullName>
    </submittedName>
</protein>